<dbReference type="RefSeq" id="XP_024725175.1">
    <property type="nucleotide sequence ID" value="XM_024866142.1"/>
</dbReference>
<evidence type="ECO:0000313" key="2">
    <source>
        <dbReference type="EMBL" id="PSS27650.1"/>
    </source>
</evidence>
<evidence type="ECO:0000256" key="1">
    <source>
        <dbReference type="SAM" id="SignalP"/>
    </source>
</evidence>
<dbReference type="InParanoid" id="A0A2T3BE14"/>
<organism evidence="2 3">
    <name type="scientific">Amorphotheca resinae ATCC 22711</name>
    <dbReference type="NCBI Taxonomy" id="857342"/>
    <lineage>
        <taxon>Eukaryota</taxon>
        <taxon>Fungi</taxon>
        <taxon>Dikarya</taxon>
        <taxon>Ascomycota</taxon>
        <taxon>Pezizomycotina</taxon>
        <taxon>Leotiomycetes</taxon>
        <taxon>Helotiales</taxon>
        <taxon>Amorphothecaceae</taxon>
        <taxon>Amorphotheca</taxon>
    </lineage>
</organism>
<reference evidence="2 3" key="1">
    <citation type="journal article" date="2018" name="New Phytol.">
        <title>Comparative genomics and transcriptomics depict ericoid mycorrhizal fungi as versatile saprotrophs and plant mutualists.</title>
        <authorList>
            <person name="Martino E."/>
            <person name="Morin E."/>
            <person name="Grelet G.A."/>
            <person name="Kuo A."/>
            <person name="Kohler A."/>
            <person name="Daghino S."/>
            <person name="Barry K.W."/>
            <person name="Cichocki N."/>
            <person name="Clum A."/>
            <person name="Dockter R.B."/>
            <person name="Hainaut M."/>
            <person name="Kuo R.C."/>
            <person name="LaButti K."/>
            <person name="Lindahl B.D."/>
            <person name="Lindquist E.A."/>
            <person name="Lipzen A."/>
            <person name="Khouja H.R."/>
            <person name="Magnuson J."/>
            <person name="Murat C."/>
            <person name="Ohm R.A."/>
            <person name="Singer S.W."/>
            <person name="Spatafora J.W."/>
            <person name="Wang M."/>
            <person name="Veneault-Fourrey C."/>
            <person name="Henrissat B."/>
            <person name="Grigoriev I.V."/>
            <person name="Martin F.M."/>
            <person name="Perotto S."/>
        </authorList>
    </citation>
    <scope>NUCLEOTIDE SEQUENCE [LARGE SCALE GENOMIC DNA]</scope>
    <source>
        <strain evidence="2 3">ATCC 22711</strain>
    </source>
</reference>
<dbReference type="GeneID" id="36574223"/>
<accession>A0A2T3BE14</accession>
<protein>
    <submittedName>
        <fullName evidence="2">Uncharacterized protein</fullName>
    </submittedName>
</protein>
<proteinExistence type="predicted"/>
<sequence length="155" mass="16860">MRFYTLLFPLAVFVGLATANDPPYGPWNITNYIQRRSSVAPSGYTYSFNITYAPVPGYSKPGDSQPHTEPAFTTFCKGNDTQGTLNPCDDPAVSATTIPAPGHATLVVMHVYSVPDSPETRAVEYFLAGNTTVKRPFLLVPQTLQIIATQETVEA</sequence>
<feature type="signal peptide" evidence="1">
    <location>
        <begin position="1"/>
        <end position="19"/>
    </location>
</feature>
<name>A0A2T3BE14_AMORE</name>
<keyword evidence="1" id="KW-0732">Signal</keyword>
<dbReference type="AlphaFoldDB" id="A0A2T3BE14"/>
<gene>
    <name evidence="2" type="ORF">M430DRAFT_32305</name>
</gene>
<dbReference type="OrthoDB" id="3490397at2759"/>
<dbReference type="Proteomes" id="UP000241818">
    <property type="component" value="Unassembled WGS sequence"/>
</dbReference>
<evidence type="ECO:0000313" key="3">
    <source>
        <dbReference type="Proteomes" id="UP000241818"/>
    </source>
</evidence>
<keyword evidence="3" id="KW-1185">Reference proteome</keyword>
<feature type="chain" id="PRO_5015413483" evidence="1">
    <location>
        <begin position="20"/>
        <end position="155"/>
    </location>
</feature>
<dbReference type="EMBL" id="KZ679006">
    <property type="protein sequence ID" value="PSS27650.1"/>
    <property type="molecule type" value="Genomic_DNA"/>
</dbReference>